<dbReference type="InterPro" id="IPR011701">
    <property type="entry name" value="MFS"/>
</dbReference>
<keyword evidence="4 6" id="KW-1133">Transmembrane helix</keyword>
<dbReference type="InterPro" id="IPR036259">
    <property type="entry name" value="MFS_trans_sf"/>
</dbReference>
<feature type="transmembrane region" description="Helical" evidence="6">
    <location>
        <begin position="97"/>
        <end position="127"/>
    </location>
</feature>
<evidence type="ECO:0000313" key="7">
    <source>
        <dbReference type="EMBL" id="MEE2041779.1"/>
    </source>
</evidence>
<feature type="transmembrane region" description="Helical" evidence="6">
    <location>
        <begin position="354"/>
        <end position="377"/>
    </location>
</feature>
<dbReference type="PANTHER" id="PTHR23513:SF6">
    <property type="entry name" value="MAJOR FACILITATOR SUPERFAMILY ASSOCIATED DOMAIN-CONTAINING PROTEIN"/>
    <property type="match status" value="1"/>
</dbReference>
<evidence type="ECO:0000256" key="5">
    <source>
        <dbReference type="ARBA" id="ARBA00023136"/>
    </source>
</evidence>
<feature type="transmembrane region" description="Helical" evidence="6">
    <location>
        <begin position="56"/>
        <end position="76"/>
    </location>
</feature>
<evidence type="ECO:0000256" key="6">
    <source>
        <dbReference type="SAM" id="Phobius"/>
    </source>
</evidence>
<sequence>MSDEQQVGVAPAEPVPLWRNRRFQLLWTGSAFSMLGLEISLLVYPLAVLAVTGSPAIAGVFGGVHMAAGMVASLPAGELCDRYDRRRLLLFAETLRVVVTGSVVAALVLAELTLVHLVVAALLLGAVQPLGGSARMLMVRAVVPGEQLTTALTQEEVRSHAASMGGPPLGGFLYGTAMVLPFVFNAVTFTLSFLCVLFVRPTPPQPRPADQGESSWQRMLSGMRATMAKPELRGVLLFTVLMNVASAPFGLISVVVLEEQGVSSGVIGLAMAGMAVGGLAGTFLVKPIHRLEPGRVMGAMGITTAVLVGLLGLPLGPWWVAGVLFLLLLGVPAMRILVDLLIFRQVPDELRGRVITAAMTMYGVGSALGMTGGGLLLEYLPSPWAAAGLAALVGGCTLFALTMRGFRGLRWPESGSADTVEQR</sequence>
<feature type="transmembrane region" description="Helical" evidence="6">
    <location>
        <begin position="383"/>
        <end position="401"/>
    </location>
</feature>
<evidence type="ECO:0000256" key="4">
    <source>
        <dbReference type="ARBA" id="ARBA00022989"/>
    </source>
</evidence>
<reference evidence="7 8" key="1">
    <citation type="submission" date="2023-08" db="EMBL/GenBank/DDBJ databases">
        <authorList>
            <person name="Girao M."/>
            <person name="Carvalho M.F."/>
        </authorList>
    </citation>
    <scope>NUCLEOTIDE SEQUENCE [LARGE SCALE GENOMIC DNA]</scope>
    <source>
        <strain evidence="7 8">CT-R113</strain>
    </source>
</reference>
<keyword evidence="2" id="KW-1003">Cell membrane</keyword>
<keyword evidence="8" id="KW-1185">Reference proteome</keyword>
<comment type="caution">
    <text evidence="7">The sequence shown here is derived from an EMBL/GenBank/DDBJ whole genome shotgun (WGS) entry which is preliminary data.</text>
</comment>
<feature type="transmembrane region" description="Helical" evidence="6">
    <location>
        <begin position="172"/>
        <end position="199"/>
    </location>
</feature>
<dbReference type="RefSeq" id="WP_330095530.1">
    <property type="nucleotide sequence ID" value="NZ_JAUZMY010000070.1"/>
</dbReference>
<proteinExistence type="predicted"/>
<feature type="transmembrane region" description="Helical" evidence="6">
    <location>
        <begin position="25"/>
        <end position="44"/>
    </location>
</feature>
<feature type="transmembrane region" description="Helical" evidence="6">
    <location>
        <begin position="296"/>
        <end position="313"/>
    </location>
</feature>
<dbReference type="Proteomes" id="UP001356095">
    <property type="component" value="Unassembled WGS sequence"/>
</dbReference>
<accession>A0ABU7KHR2</accession>
<organism evidence="7 8">
    <name type="scientific">Nocardiopsis codii</name>
    <dbReference type="NCBI Taxonomy" id="3065942"/>
    <lineage>
        <taxon>Bacteria</taxon>
        <taxon>Bacillati</taxon>
        <taxon>Actinomycetota</taxon>
        <taxon>Actinomycetes</taxon>
        <taxon>Streptosporangiales</taxon>
        <taxon>Nocardiopsidaceae</taxon>
        <taxon>Nocardiopsis</taxon>
    </lineage>
</organism>
<dbReference type="Gene3D" id="1.20.1250.20">
    <property type="entry name" value="MFS general substrate transporter like domains"/>
    <property type="match status" value="1"/>
</dbReference>
<dbReference type="SUPFAM" id="SSF103473">
    <property type="entry name" value="MFS general substrate transporter"/>
    <property type="match status" value="1"/>
</dbReference>
<gene>
    <name evidence="7" type="ORF">Q8791_31610</name>
</gene>
<evidence type="ECO:0000256" key="1">
    <source>
        <dbReference type="ARBA" id="ARBA00004651"/>
    </source>
</evidence>
<evidence type="ECO:0000313" key="8">
    <source>
        <dbReference type="Proteomes" id="UP001356095"/>
    </source>
</evidence>
<dbReference type="EMBL" id="JAUZMY010000070">
    <property type="protein sequence ID" value="MEE2041779.1"/>
    <property type="molecule type" value="Genomic_DNA"/>
</dbReference>
<evidence type="ECO:0000256" key="2">
    <source>
        <dbReference type="ARBA" id="ARBA00022475"/>
    </source>
</evidence>
<comment type="subcellular location">
    <subcellularLocation>
        <location evidence="1">Cell membrane</location>
        <topology evidence="1">Multi-pass membrane protein</topology>
    </subcellularLocation>
</comment>
<evidence type="ECO:0000256" key="3">
    <source>
        <dbReference type="ARBA" id="ARBA00022692"/>
    </source>
</evidence>
<dbReference type="CDD" id="cd06173">
    <property type="entry name" value="MFS_MefA_like"/>
    <property type="match status" value="1"/>
</dbReference>
<dbReference type="PANTHER" id="PTHR23513">
    <property type="entry name" value="INTEGRAL MEMBRANE EFFLUX PROTEIN-RELATED"/>
    <property type="match status" value="1"/>
</dbReference>
<feature type="transmembrane region" description="Helical" evidence="6">
    <location>
        <begin position="234"/>
        <end position="256"/>
    </location>
</feature>
<protein>
    <submittedName>
        <fullName evidence="7">MFS transporter</fullName>
    </submittedName>
</protein>
<keyword evidence="5 6" id="KW-0472">Membrane</keyword>
<feature type="transmembrane region" description="Helical" evidence="6">
    <location>
        <begin position="262"/>
        <end position="284"/>
    </location>
</feature>
<dbReference type="Pfam" id="PF07690">
    <property type="entry name" value="MFS_1"/>
    <property type="match status" value="1"/>
</dbReference>
<name>A0ABU7KHR2_9ACTN</name>
<feature type="transmembrane region" description="Helical" evidence="6">
    <location>
        <begin position="319"/>
        <end position="342"/>
    </location>
</feature>
<keyword evidence="3 6" id="KW-0812">Transmembrane</keyword>